<proteinExistence type="predicted"/>
<feature type="domain" description="Protein kinase" evidence="3">
    <location>
        <begin position="1"/>
        <end position="278"/>
    </location>
</feature>
<keyword evidence="1" id="KW-0547">Nucleotide-binding</keyword>
<dbReference type="PANTHER" id="PTHR27001:SF931">
    <property type="entry name" value="OS11G0664100 PROTEIN"/>
    <property type="match status" value="1"/>
</dbReference>
<gene>
    <name evidence="4" type="ORF">HDK90DRAFT_45489</name>
</gene>
<evidence type="ECO:0000256" key="1">
    <source>
        <dbReference type="ARBA" id="ARBA00022741"/>
    </source>
</evidence>
<evidence type="ECO:0000259" key="3">
    <source>
        <dbReference type="PROSITE" id="PS50011"/>
    </source>
</evidence>
<dbReference type="EMBL" id="JBBWRZ010000001">
    <property type="protein sequence ID" value="KAK8247554.1"/>
    <property type="molecule type" value="Genomic_DNA"/>
</dbReference>
<keyword evidence="2" id="KW-0067">ATP-binding</keyword>
<dbReference type="Pfam" id="PF07714">
    <property type="entry name" value="PK_Tyr_Ser-Thr"/>
    <property type="match status" value="1"/>
</dbReference>
<name>A0ABR1Z5C8_9PEZI</name>
<reference evidence="4 5" key="1">
    <citation type="submission" date="2024-04" db="EMBL/GenBank/DDBJ databases">
        <title>Phyllosticta paracitricarpa is synonymous to the EU quarantine fungus P. citricarpa based on phylogenomic analyses.</title>
        <authorList>
            <consortium name="Lawrence Berkeley National Laboratory"/>
            <person name="Van Ingen-Buijs V.A."/>
            <person name="Van Westerhoven A.C."/>
            <person name="Haridas S."/>
            <person name="Skiadas P."/>
            <person name="Martin F."/>
            <person name="Groenewald J.Z."/>
            <person name="Crous P.W."/>
            <person name="Seidl M.F."/>
        </authorList>
    </citation>
    <scope>NUCLEOTIDE SEQUENCE [LARGE SCALE GENOMIC DNA]</scope>
    <source>
        <strain evidence="4 5">CBS 123374</strain>
    </source>
</reference>
<organism evidence="4 5">
    <name type="scientific">Phyllosticta capitalensis</name>
    <dbReference type="NCBI Taxonomy" id="121624"/>
    <lineage>
        <taxon>Eukaryota</taxon>
        <taxon>Fungi</taxon>
        <taxon>Dikarya</taxon>
        <taxon>Ascomycota</taxon>
        <taxon>Pezizomycotina</taxon>
        <taxon>Dothideomycetes</taxon>
        <taxon>Dothideomycetes incertae sedis</taxon>
        <taxon>Botryosphaeriales</taxon>
        <taxon>Phyllostictaceae</taxon>
        <taxon>Phyllosticta</taxon>
    </lineage>
</organism>
<dbReference type="InterPro" id="IPR011009">
    <property type="entry name" value="Kinase-like_dom_sf"/>
</dbReference>
<dbReference type="SUPFAM" id="SSF56112">
    <property type="entry name" value="Protein kinase-like (PK-like)"/>
    <property type="match status" value="1"/>
</dbReference>
<dbReference type="Gene3D" id="1.10.510.10">
    <property type="entry name" value="Transferase(Phosphotransferase) domain 1"/>
    <property type="match status" value="1"/>
</dbReference>
<keyword evidence="5" id="KW-1185">Reference proteome</keyword>
<evidence type="ECO:0000313" key="4">
    <source>
        <dbReference type="EMBL" id="KAK8247554.1"/>
    </source>
</evidence>
<comment type="caution">
    <text evidence="4">The sequence shown here is derived from an EMBL/GenBank/DDBJ whole genome shotgun (WGS) entry which is preliminary data.</text>
</comment>
<dbReference type="InterPro" id="IPR000719">
    <property type="entry name" value="Prot_kinase_dom"/>
</dbReference>
<sequence length="278" mass="31506">MGVVLHENGDRTGTIWYPQGVIQFVATSWDFLIGKVDDDTVLKYLSYEESDSEDLRGEAQQALEGLKVERRIYERVGKHARIIEFKGWQDSGPGILLEYAPNGNLDFFLRDKPDQLSLKDRLRISKETAEGVNFIHSKNVLQRDIATRNILLDADMHVKLCDLTGQLLGDEGEVLAEGHGCEDFDARKPRPDNQLVDVSTDLFALGTCIYKIVTGHEPFPDIDCLTDEEMRARLVKREYPELEEERGGKVVWACWDSVYKSAGEVAEDLEKLERACSL</sequence>
<dbReference type="Proteomes" id="UP001492380">
    <property type="component" value="Unassembled WGS sequence"/>
</dbReference>
<dbReference type="InterPro" id="IPR001245">
    <property type="entry name" value="Ser-Thr/Tyr_kinase_cat_dom"/>
</dbReference>
<dbReference type="PANTHER" id="PTHR27001">
    <property type="entry name" value="OS01G0253100 PROTEIN"/>
    <property type="match status" value="1"/>
</dbReference>
<dbReference type="PROSITE" id="PS50011">
    <property type="entry name" value="PROTEIN_KINASE_DOM"/>
    <property type="match status" value="1"/>
</dbReference>
<evidence type="ECO:0000313" key="5">
    <source>
        <dbReference type="Proteomes" id="UP001492380"/>
    </source>
</evidence>
<evidence type="ECO:0000256" key="2">
    <source>
        <dbReference type="ARBA" id="ARBA00022840"/>
    </source>
</evidence>
<protein>
    <submittedName>
        <fullName evidence="4">Kinase-like domain-containing protein</fullName>
    </submittedName>
</protein>
<accession>A0ABR1Z5C8</accession>